<dbReference type="Proteomes" id="UP000324974">
    <property type="component" value="Chromosome"/>
</dbReference>
<gene>
    <name evidence="1" type="ORF">PX52LOC_02442</name>
</gene>
<dbReference type="EMBL" id="CP042425">
    <property type="protein sequence ID" value="QEL15518.1"/>
    <property type="molecule type" value="Genomic_DNA"/>
</dbReference>
<accession>A0A5C1AEQ6</accession>
<dbReference type="AlphaFoldDB" id="A0A5C1AEQ6"/>
<protein>
    <recommendedName>
        <fullName evidence="3">FeoB-associated Cys-rich membrane protein</fullName>
    </recommendedName>
</protein>
<evidence type="ECO:0000313" key="1">
    <source>
        <dbReference type="EMBL" id="QEL15518.1"/>
    </source>
</evidence>
<sequence length="58" mass="5907">MDGQLAVVTILLLLAGGYVLRATWRAVRGTPGGCASGCGKCAPADEPKPGRVSLPQVK</sequence>
<evidence type="ECO:0008006" key="3">
    <source>
        <dbReference type="Google" id="ProtNLM"/>
    </source>
</evidence>
<keyword evidence="2" id="KW-1185">Reference proteome</keyword>
<dbReference type="KEGG" id="lrs:PX52LOC_02442"/>
<organism evidence="1 2">
    <name type="scientific">Limnoglobus roseus</name>
    <dbReference type="NCBI Taxonomy" id="2598579"/>
    <lineage>
        <taxon>Bacteria</taxon>
        <taxon>Pseudomonadati</taxon>
        <taxon>Planctomycetota</taxon>
        <taxon>Planctomycetia</taxon>
        <taxon>Gemmatales</taxon>
        <taxon>Gemmataceae</taxon>
        <taxon>Limnoglobus</taxon>
    </lineage>
</organism>
<evidence type="ECO:0000313" key="2">
    <source>
        <dbReference type="Proteomes" id="UP000324974"/>
    </source>
</evidence>
<proteinExistence type="predicted"/>
<dbReference type="RefSeq" id="WP_149110324.1">
    <property type="nucleotide sequence ID" value="NZ_CP042425.1"/>
</dbReference>
<name>A0A5C1AEQ6_9BACT</name>
<reference evidence="2" key="1">
    <citation type="submission" date="2019-08" db="EMBL/GenBank/DDBJ databases">
        <title>Limnoglobus roseus gen. nov., sp. nov., a novel freshwater planctomycete with a giant genome from the family Gemmataceae.</title>
        <authorList>
            <person name="Kulichevskaya I.S."/>
            <person name="Naumoff D.G."/>
            <person name="Miroshnikov K."/>
            <person name="Ivanova A."/>
            <person name="Philippov D.A."/>
            <person name="Hakobyan A."/>
            <person name="Rijpstra I.C."/>
            <person name="Sinninghe Damste J.S."/>
            <person name="Liesack W."/>
            <person name="Dedysh S.N."/>
        </authorList>
    </citation>
    <scope>NUCLEOTIDE SEQUENCE [LARGE SCALE GENOMIC DNA]</scope>
    <source>
        <strain evidence="2">PX52</strain>
    </source>
</reference>